<dbReference type="GO" id="GO:0048813">
    <property type="term" value="P:dendrite morphogenesis"/>
    <property type="evidence" value="ECO:0007669"/>
    <property type="project" value="TreeGrafter"/>
</dbReference>
<dbReference type="FunCoup" id="A0A5N4AZX0">
    <property type="interactions" value="819"/>
</dbReference>
<dbReference type="GO" id="GO:0030027">
    <property type="term" value="C:lamellipodium"/>
    <property type="evidence" value="ECO:0007669"/>
    <property type="project" value="TreeGrafter"/>
</dbReference>
<dbReference type="PANTHER" id="PTHR13651:SF0">
    <property type="entry name" value="PROTEIN ABITRAM"/>
    <property type="match status" value="1"/>
</dbReference>
<name>A0A5N4AZX0_PHOPY</name>
<evidence type="ECO:0000256" key="1">
    <source>
        <dbReference type="ARBA" id="ARBA00010764"/>
    </source>
</evidence>
<dbReference type="GO" id="GO:0003785">
    <property type="term" value="F:actin monomer binding"/>
    <property type="evidence" value="ECO:0007669"/>
    <property type="project" value="TreeGrafter"/>
</dbReference>
<dbReference type="AlphaFoldDB" id="A0A5N4AZX0"/>
<dbReference type="InterPro" id="IPR033753">
    <property type="entry name" value="GCV_H/Fam206"/>
</dbReference>
<evidence type="ECO:0000256" key="3">
    <source>
        <dbReference type="ARBA" id="ARBA00030463"/>
    </source>
</evidence>
<dbReference type="InterPro" id="IPR011053">
    <property type="entry name" value="Single_hybrid_motif"/>
</dbReference>
<accession>A0A5N4AZX0</accession>
<dbReference type="EMBL" id="VVIM01000002">
    <property type="protein sequence ID" value="KAB0802892.1"/>
    <property type="molecule type" value="Genomic_DNA"/>
</dbReference>
<evidence type="ECO:0000256" key="2">
    <source>
        <dbReference type="ARBA" id="ARBA00019325"/>
    </source>
</evidence>
<dbReference type="Gene3D" id="2.40.50.100">
    <property type="match status" value="1"/>
</dbReference>
<reference evidence="4 5" key="1">
    <citation type="journal article" date="2018" name="Elife">
        <title>Firefly genomes illuminate parallel origins of bioluminescence in beetles.</title>
        <authorList>
            <person name="Fallon T.R."/>
            <person name="Lower S.E."/>
            <person name="Chang C.H."/>
            <person name="Bessho-Uehara M."/>
            <person name="Martin G.J."/>
            <person name="Bewick A.J."/>
            <person name="Behringer M."/>
            <person name="Debat H.J."/>
            <person name="Wong I."/>
            <person name="Day J.C."/>
            <person name="Suvorov A."/>
            <person name="Silva C.J."/>
            <person name="Stanger-Hall K.F."/>
            <person name="Hall D.W."/>
            <person name="Schmitz R.J."/>
            <person name="Nelson D.R."/>
            <person name="Lewis S.M."/>
            <person name="Shigenobu S."/>
            <person name="Bybee S.M."/>
            <person name="Larracuente A.M."/>
            <person name="Oba Y."/>
            <person name="Weng J.K."/>
        </authorList>
    </citation>
    <scope>NUCLEOTIDE SEQUENCE [LARGE SCALE GENOMIC DNA]</scope>
    <source>
        <strain evidence="4">1611_PpyrPB1</strain>
        <tissue evidence="4">Whole body</tissue>
    </source>
</reference>
<dbReference type="PANTHER" id="PTHR13651">
    <property type="entry name" value="PROTEIN ABITRAM"/>
    <property type="match status" value="1"/>
</dbReference>
<dbReference type="GO" id="GO:0005634">
    <property type="term" value="C:nucleus"/>
    <property type="evidence" value="ECO:0007669"/>
    <property type="project" value="TreeGrafter"/>
</dbReference>
<dbReference type="Proteomes" id="UP000327044">
    <property type="component" value="Unassembled WGS sequence"/>
</dbReference>
<dbReference type="SUPFAM" id="SSF51230">
    <property type="entry name" value="Single hybrid motif"/>
    <property type="match status" value="1"/>
</dbReference>
<proteinExistence type="inferred from homology"/>
<dbReference type="InterPro" id="IPR039169">
    <property type="entry name" value="Abitram"/>
</dbReference>
<dbReference type="GO" id="GO:0051489">
    <property type="term" value="P:regulation of filopodium assembly"/>
    <property type="evidence" value="ECO:0007669"/>
    <property type="project" value="TreeGrafter"/>
</dbReference>
<keyword evidence="5" id="KW-1185">Reference proteome</keyword>
<protein>
    <recommendedName>
        <fullName evidence="2">Protein Abitram</fullName>
    </recommendedName>
    <alternativeName>
        <fullName evidence="3">Actin-binding transcription modulator</fullName>
    </alternativeName>
</protein>
<dbReference type="GO" id="GO:0030833">
    <property type="term" value="P:regulation of actin filament polymerization"/>
    <property type="evidence" value="ECO:0007669"/>
    <property type="project" value="TreeGrafter"/>
</dbReference>
<comment type="caution">
    <text evidence="4">The sequence shown here is derived from an EMBL/GenBank/DDBJ whole genome shotgun (WGS) entry which is preliminary data.</text>
</comment>
<dbReference type="InParanoid" id="A0A5N4AZX0"/>
<dbReference type="Pfam" id="PF01597">
    <property type="entry name" value="GCV_H"/>
    <property type="match status" value="1"/>
</dbReference>
<evidence type="ECO:0000313" key="5">
    <source>
        <dbReference type="Proteomes" id="UP000327044"/>
    </source>
</evidence>
<dbReference type="GO" id="GO:0051015">
    <property type="term" value="F:actin filament binding"/>
    <property type="evidence" value="ECO:0007669"/>
    <property type="project" value="TreeGrafter"/>
</dbReference>
<sequence>MIQPDIIDSIDLNSVNAFLPVSDRYYKHKYCIKFSTKEQNLDQKVSFHTNRICMISLAENHPVMKNNKKVAKINCTIDEKINRLLNSTSGKGKRGAQKLMKNSILCYIECEDGDVYPVYSCVQGKLLEINENLISNPNLLVTNPVDKGYIALVLPMLNVYESMKNSMLDADEYSKL</sequence>
<organism evidence="4 5">
    <name type="scientific">Photinus pyralis</name>
    <name type="common">Common eastern firefly</name>
    <name type="synonym">Lampyris pyralis</name>
    <dbReference type="NCBI Taxonomy" id="7054"/>
    <lineage>
        <taxon>Eukaryota</taxon>
        <taxon>Metazoa</taxon>
        <taxon>Ecdysozoa</taxon>
        <taxon>Arthropoda</taxon>
        <taxon>Hexapoda</taxon>
        <taxon>Insecta</taxon>
        <taxon>Pterygota</taxon>
        <taxon>Neoptera</taxon>
        <taxon>Endopterygota</taxon>
        <taxon>Coleoptera</taxon>
        <taxon>Polyphaga</taxon>
        <taxon>Elateriformia</taxon>
        <taxon>Elateroidea</taxon>
        <taxon>Lampyridae</taxon>
        <taxon>Lampyrinae</taxon>
        <taxon>Photinus</taxon>
    </lineage>
</organism>
<evidence type="ECO:0000313" key="4">
    <source>
        <dbReference type="EMBL" id="KAB0802892.1"/>
    </source>
</evidence>
<gene>
    <name evidence="4" type="ORF">PPYR_05078</name>
</gene>
<comment type="similarity">
    <text evidence="1">Belongs to the ABITRAM family.</text>
</comment>
<dbReference type="GO" id="GO:0032433">
    <property type="term" value="C:filopodium tip"/>
    <property type="evidence" value="ECO:0007669"/>
    <property type="project" value="TreeGrafter"/>
</dbReference>
<dbReference type="GO" id="GO:0030425">
    <property type="term" value="C:dendrite"/>
    <property type="evidence" value="ECO:0007669"/>
    <property type="project" value="TreeGrafter"/>
</dbReference>